<dbReference type="InterPro" id="IPR003425">
    <property type="entry name" value="CCB3/YggT"/>
</dbReference>
<evidence type="ECO:0000313" key="4">
    <source>
        <dbReference type="Proteomes" id="UP000009232"/>
    </source>
</evidence>
<reference evidence="3 4" key="1">
    <citation type="submission" date="2011-05" db="EMBL/GenBank/DDBJ databases">
        <title>Complete sequence of Thioalkalimicrobium cyclicum ALM1.</title>
        <authorList>
            <consortium name="US DOE Joint Genome Institute"/>
            <person name="Lucas S."/>
            <person name="Han J."/>
            <person name="Lapidus A."/>
            <person name="Cheng J.-F."/>
            <person name="Goodwin L."/>
            <person name="Pitluck S."/>
            <person name="Peters L."/>
            <person name="Mikhailova N."/>
            <person name="Davenport K."/>
            <person name="Han C."/>
            <person name="Tapia R."/>
            <person name="Land M."/>
            <person name="Hauser L."/>
            <person name="Kyrpides N."/>
            <person name="Ivanova N."/>
            <person name="Pagani I."/>
            <person name="Kappler U."/>
            <person name="Woyke T."/>
        </authorList>
    </citation>
    <scope>NUCLEOTIDE SEQUENCE [LARGE SCALE GENOMIC DNA]</scope>
    <source>
        <strain evidence="4">DSM 14477 / JCM 11371 / ALM1</strain>
    </source>
</reference>
<dbReference type="OrthoDB" id="9806665at2"/>
<keyword evidence="2" id="KW-0812">Transmembrane</keyword>
<feature type="transmembrane region" description="Helical" evidence="2">
    <location>
        <begin position="67"/>
        <end position="87"/>
    </location>
</feature>
<accession>F6DAE5</accession>
<name>F6DAE5_THICA</name>
<evidence type="ECO:0000256" key="1">
    <source>
        <dbReference type="ARBA" id="ARBA00010894"/>
    </source>
</evidence>
<evidence type="ECO:0000256" key="2">
    <source>
        <dbReference type="SAM" id="Phobius"/>
    </source>
</evidence>
<evidence type="ECO:0008006" key="5">
    <source>
        <dbReference type="Google" id="ProtNLM"/>
    </source>
</evidence>
<organism evidence="3 4">
    <name type="scientific">Thiomicrospira cyclica (strain DSM 14477 / JCM 11371 / ALM1)</name>
    <name type="common">Thioalkalimicrobium cyclicum</name>
    <dbReference type="NCBI Taxonomy" id="717773"/>
    <lineage>
        <taxon>Bacteria</taxon>
        <taxon>Pseudomonadati</taxon>
        <taxon>Pseudomonadota</taxon>
        <taxon>Gammaproteobacteria</taxon>
        <taxon>Thiotrichales</taxon>
        <taxon>Piscirickettsiaceae</taxon>
        <taxon>Thiomicrospira</taxon>
    </lineage>
</organism>
<dbReference type="RefSeq" id="WP_013834892.1">
    <property type="nucleotide sequence ID" value="NC_015581.1"/>
</dbReference>
<dbReference type="GO" id="GO:0016020">
    <property type="term" value="C:membrane"/>
    <property type="evidence" value="ECO:0007669"/>
    <property type="project" value="InterPro"/>
</dbReference>
<protein>
    <recommendedName>
        <fullName evidence="5">YggT family protein</fullName>
    </recommendedName>
</protein>
<feature type="transmembrane region" description="Helical" evidence="2">
    <location>
        <begin position="161"/>
        <end position="185"/>
    </location>
</feature>
<proteinExistence type="inferred from homology"/>
<keyword evidence="2" id="KW-0472">Membrane</keyword>
<evidence type="ECO:0000313" key="3">
    <source>
        <dbReference type="EMBL" id="AEG31111.1"/>
    </source>
</evidence>
<keyword evidence="4" id="KW-1185">Reference proteome</keyword>
<dbReference type="PANTHER" id="PTHR33219:SF14">
    <property type="entry name" value="PROTEIN COFACTOR ASSEMBLY OF COMPLEX C SUBUNIT B CCB3, CHLOROPLASTIC-RELATED"/>
    <property type="match status" value="1"/>
</dbReference>
<keyword evidence="2" id="KW-1133">Transmembrane helix</keyword>
<gene>
    <name evidence="3" type="ordered locus">Thicy_0335</name>
</gene>
<dbReference type="eggNOG" id="COG0762">
    <property type="taxonomic scope" value="Bacteria"/>
</dbReference>
<dbReference type="EMBL" id="CP002776">
    <property type="protein sequence ID" value="AEG31111.1"/>
    <property type="molecule type" value="Genomic_DNA"/>
</dbReference>
<dbReference type="AlphaFoldDB" id="F6DAE5"/>
<dbReference type="STRING" id="717773.Thicy_0335"/>
<sequence>MTPTTQAGLFLLQFSFGIVVFALILRFLMRATYTDWRNPIVQFIGKVTTPICAPFNWTNKLGARWDIAALIVAVLLQAALAVLIGWITGRSFSAGFISLFAISEVLNFLFDLAFWIIIIQVILSWLARNNSNPNLDIFRQMTEPMLTPIRRFMPDLGGFDLSPIVAIVVIKLSQILIVGTIGQLATTLA</sequence>
<dbReference type="KEGG" id="tcy:Thicy_0335"/>
<dbReference type="Proteomes" id="UP000009232">
    <property type="component" value="Chromosome"/>
</dbReference>
<dbReference type="HOGENOM" id="CLU_089905_1_0_6"/>
<feature type="transmembrane region" description="Helical" evidence="2">
    <location>
        <begin position="7"/>
        <end position="29"/>
    </location>
</feature>
<dbReference type="Pfam" id="PF02325">
    <property type="entry name" value="CCB3_YggT"/>
    <property type="match status" value="2"/>
</dbReference>
<dbReference type="PANTHER" id="PTHR33219">
    <property type="entry name" value="YLMG HOMOLOG PROTEIN 2, CHLOROPLASTIC"/>
    <property type="match status" value="1"/>
</dbReference>
<comment type="similarity">
    <text evidence="1">Belongs to the YggT family.</text>
</comment>